<dbReference type="AlphaFoldDB" id="A0A918GV92"/>
<evidence type="ECO:0000256" key="2">
    <source>
        <dbReference type="SAM" id="MobiDB-lite"/>
    </source>
</evidence>
<reference evidence="5" key="2">
    <citation type="submission" date="2020-09" db="EMBL/GenBank/DDBJ databases">
        <authorList>
            <person name="Sun Q."/>
            <person name="Ohkuma M."/>
        </authorList>
    </citation>
    <scope>NUCLEOTIDE SEQUENCE</scope>
    <source>
        <strain evidence="5">JCM 3276</strain>
    </source>
</reference>
<accession>A0A918GV92</accession>
<dbReference type="GO" id="GO:0004222">
    <property type="term" value="F:metalloendopeptidase activity"/>
    <property type="evidence" value="ECO:0007669"/>
    <property type="project" value="TreeGrafter"/>
</dbReference>
<keyword evidence="3" id="KW-0812">Transmembrane</keyword>
<name>A0A918GV92_9PSEU</name>
<feature type="region of interest" description="Disordered" evidence="2">
    <location>
        <begin position="1"/>
        <end position="45"/>
    </location>
</feature>
<dbReference type="Proteomes" id="UP000660680">
    <property type="component" value="Unassembled WGS sequence"/>
</dbReference>
<dbReference type="InterPro" id="IPR011055">
    <property type="entry name" value="Dup_hybrid_motif"/>
</dbReference>
<dbReference type="PANTHER" id="PTHR21666:SF289">
    <property type="entry name" value="L-ALA--D-GLU ENDOPEPTIDASE"/>
    <property type="match status" value="1"/>
</dbReference>
<gene>
    <name evidence="5" type="ORF">GCM10010171_65110</name>
</gene>
<evidence type="ECO:0000259" key="4">
    <source>
        <dbReference type="Pfam" id="PF01551"/>
    </source>
</evidence>
<dbReference type="InterPro" id="IPR050570">
    <property type="entry name" value="Cell_wall_metabolism_enzyme"/>
</dbReference>
<dbReference type="InterPro" id="IPR016047">
    <property type="entry name" value="M23ase_b-sheet_dom"/>
</dbReference>
<protein>
    <recommendedName>
        <fullName evidence="4">M23ase beta-sheet core domain-containing protein</fullName>
    </recommendedName>
</protein>
<dbReference type="Gene3D" id="2.70.70.10">
    <property type="entry name" value="Glucose Permease (Domain IIA)"/>
    <property type="match status" value="1"/>
</dbReference>
<organism evidence="5 6">
    <name type="scientific">Actinokineospora fastidiosa</name>
    <dbReference type="NCBI Taxonomy" id="1816"/>
    <lineage>
        <taxon>Bacteria</taxon>
        <taxon>Bacillati</taxon>
        <taxon>Actinomycetota</taxon>
        <taxon>Actinomycetes</taxon>
        <taxon>Pseudonocardiales</taxon>
        <taxon>Pseudonocardiaceae</taxon>
        <taxon>Actinokineospora</taxon>
    </lineage>
</organism>
<dbReference type="CDD" id="cd12797">
    <property type="entry name" value="M23_peptidase"/>
    <property type="match status" value="1"/>
</dbReference>
<feature type="domain" description="M23ase beta-sheet core" evidence="4">
    <location>
        <begin position="112"/>
        <end position="206"/>
    </location>
</feature>
<feature type="transmembrane region" description="Helical" evidence="3">
    <location>
        <begin position="55"/>
        <end position="75"/>
    </location>
</feature>
<dbReference type="Pfam" id="PF01551">
    <property type="entry name" value="Peptidase_M23"/>
    <property type="match status" value="1"/>
</dbReference>
<reference evidence="5" key="1">
    <citation type="journal article" date="2014" name="Int. J. Syst. Evol. Microbiol.">
        <title>Complete genome sequence of Corynebacterium casei LMG S-19264T (=DSM 44701T), isolated from a smear-ripened cheese.</title>
        <authorList>
            <consortium name="US DOE Joint Genome Institute (JGI-PGF)"/>
            <person name="Walter F."/>
            <person name="Albersmeier A."/>
            <person name="Kalinowski J."/>
            <person name="Ruckert C."/>
        </authorList>
    </citation>
    <scope>NUCLEOTIDE SEQUENCE</scope>
    <source>
        <strain evidence="5">JCM 3276</strain>
    </source>
</reference>
<evidence type="ECO:0000256" key="1">
    <source>
        <dbReference type="ARBA" id="ARBA00022729"/>
    </source>
</evidence>
<evidence type="ECO:0000313" key="5">
    <source>
        <dbReference type="EMBL" id="GGS61267.1"/>
    </source>
</evidence>
<feature type="compositionally biased region" description="Basic and acidic residues" evidence="2">
    <location>
        <begin position="1"/>
        <end position="10"/>
    </location>
</feature>
<keyword evidence="3" id="KW-0472">Membrane</keyword>
<sequence length="220" mass="23421">MTTDQLEHHSTAPLAHPQPHLAHLQPNLADPRPQPSRPQPSPDLRRLSAGRALRLRVLAILVAVTTLLLVLLGGARVTADARDGPGRFVWPLEPVPVVSRPFEAPPGPYAAGHRGVDLVASPGAVVRAAADGVVVFAGRVVDREVVSVAHRGGLRTTYEPVSPSVEVGARVRAGDRLGVLVGGHRGCPAAACLHWGLRREGVYLDPLQLLVPLRVRLLPH</sequence>
<feature type="compositionally biased region" description="Pro residues" evidence="2">
    <location>
        <begin position="32"/>
        <end position="41"/>
    </location>
</feature>
<keyword evidence="3" id="KW-1133">Transmembrane helix</keyword>
<dbReference type="EMBL" id="BMRB01000015">
    <property type="protein sequence ID" value="GGS61267.1"/>
    <property type="molecule type" value="Genomic_DNA"/>
</dbReference>
<dbReference type="PANTHER" id="PTHR21666">
    <property type="entry name" value="PEPTIDASE-RELATED"/>
    <property type="match status" value="1"/>
</dbReference>
<keyword evidence="6" id="KW-1185">Reference proteome</keyword>
<keyword evidence="1" id="KW-0732">Signal</keyword>
<evidence type="ECO:0000256" key="3">
    <source>
        <dbReference type="SAM" id="Phobius"/>
    </source>
</evidence>
<dbReference type="SUPFAM" id="SSF51261">
    <property type="entry name" value="Duplicated hybrid motif"/>
    <property type="match status" value="1"/>
</dbReference>
<proteinExistence type="predicted"/>
<comment type="caution">
    <text evidence="5">The sequence shown here is derived from an EMBL/GenBank/DDBJ whole genome shotgun (WGS) entry which is preliminary data.</text>
</comment>
<evidence type="ECO:0000313" key="6">
    <source>
        <dbReference type="Proteomes" id="UP000660680"/>
    </source>
</evidence>